<evidence type="ECO:0000313" key="9">
    <source>
        <dbReference type="Proteomes" id="UP000664859"/>
    </source>
</evidence>
<evidence type="ECO:0000256" key="2">
    <source>
        <dbReference type="ARBA" id="ARBA00022692"/>
    </source>
</evidence>
<evidence type="ECO:0008006" key="10">
    <source>
        <dbReference type="Google" id="ProtNLM"/>
    </source>
</evidence>
<keyword evidence="9" id="KW-1185">Reference proteome</keyword>
<evidence type="ECO:0000256" key="4">
    <source>
        <dbReference type="ARBA" id="ARBA00023136"/>
    </source>
</evidence>
<dbReference type="GO" id="GO:0032469">
    <property type="term" value="P:endoplasmic reticulum calcium ion homeostasis"/>
    <property type="evidence" value="ECO:0007669"/>
    <property type="project" value="InterPro"/>
</dbReference>
<keyword evidence="4 6" id="KW-0472">Membrane</keyword>
<dbReference type="GO" id="GO:0016020">
    <property type="term" value="C:membrane"/>
    <property type="evidence" value="ECO:0007669"/>
    <property type="project" value="UniProtKB-SubCell"/>
</dbReference>
<evidence type="ECO:0000256" key="6">
    <source>
        <dbReference type="SAM" id="Phobius"/>
    </source>
</evidence>
<dbReference type="GO" id="GO:0005783">
    <property type="term" value="C:endoplasmic reticulum"/>
    <property type="evidence" value="ECO:0007669"/>
    <property type="project" value="InterPro"/>
</dbReference>
<comment type="subcellular location">
    <subcellularLocation>
        <location evidence="1">Membrane</location>
        <topology evidence="1">Single-pass membrane protein</topology>
    </subcellularLocation>
</comment>
<keyword evidence="3 6" id="KW-1133">Transmembrane helix</keyword>
<dbReference type="OrthoDB" id="10039147at2759"/>
<protein>
    <recommendedName>
        <fullName evidence="10">Coiled-coil domain-containing protein 47</fullName>
    </recommendedName>
</protein>
<name>A0A835Z0X4_9STRA</name>
<comment type="caution">
    <text evidence="8">The sequence shown here is derived from an EMBL/GenBank/DDBJ whole genome shotgun (WGS) entry which is preliminary data.</text>
</comment>
<dbReference type="Pfam" id="PF07946">
    <property type="entry name" value="CCDC47"/>
    <property type="match status" value="1"/>
</dbReference>
<feature type="region of interest" description="Disordered" evidence="5">
    <location>
        <begin position="372"/>
        <end position="404"/>
    </location>
</feature>
<feature type="transmembrane region" description="Helical" evidence="6">
    <location>
        <begin position="79"/>
        <end position="98"/>
    </location>
</feature>
<accession>A0A835Z0X4</accession>
<reference evidence="8" key="1">
    <citation type="submission" date="2021-02" db="EMBL/GenBank/DDBJ databases">
        <title>First Annotated Genome of the Yellow-green Alga Tribonema minus.</title>
        <authorList>
            <person name="Mahan K.M."/>
        </authorList>
    </citation>
    <scope>NUCLEOTIDE SEQUENCE</scope>
    <source>
        <strain evidence="8">UTEX B ZZ1240</strain>
    </source>
</reference>
<dbReference type="EMBL" id="JAFCMP010000412">
    <property type="protein sequence ID" value="KAG5180183.1"/>
    <property type="molecule type" value="Genomic_DNA"/>
</dbReference>
<keyword evidence="7" id="KW-0732">Signal</keyword>
<evidence type="ECO:0000256" key="3">
    <source>
        <dbReference type="ARBA" id="ARBA00022989"/>
    </source>
</evidence>
<feature type="compositionally biased region" description="Basic and acidic residues" evidence="5">
    <location>
        <begin position="372"/>
        <end position="390"/>
    </location>
</feature>
<dbReference type="GO" id="GO:0005509">
    <property type="term" value="F:calcium ion binding"/>
    <property type="evidence" value="ECO:0007669"/>
    <property type="project" value="InterPro"/>
</dbReference>
<gene>
    <name evidence="8" type="ORF">JKP88DRAFT_223569</name>
</gene>
<feature type="compositionally biased region" description="Basic residues" evidence="5">
    <location>
        <begin position="391"/>
        <end position="404"/>
    </location>
</feature>
<feature type="region of interest" description="Disordered" evidence="5">
    <location>
        <begin position="43"/>
        <end position="74"/>
    </location>
</feature>
<feature type="signal peptide" evidence="7">
    <location>
        <begin position="1"/>
        <end position="19"/>
    </location>
</feature>
<sequence>MKALRWGSAALLLCCCCSALFIASASEYNAGADAETAEAKAVSDEFTSSPETIATADGGASGDPGTGSQPSAAPGTDPWGYELAGAIACAIYLLNYIVGTWRNRQIAKAWVRHCHAVFAEQFAQAGPGVESAKEGAFPLHADAADCYTYYATGRRGCESLSATLQLAPRHNLVQTLVDMGFPGQKDALTIEVAMKPDNMEPLVMAVLRKEDMTRAAGDLRLLEFGSLQPIKLPQPLVCVAEHADAASRLLTAAAVAALGECVDLVRLIHITDQNDVPVLGRDAMPRKVLRFILELPPSPAANMAQIAPLMRLPTAFVDALSAFKLTSGARAKSEKKRLDAIKTRVTEQHKENLRRMQELKYKKLQEEREAYGKMTDAQKRKFDEKAEKAAKKSAAKAGPRVKKV</sequence>
<evidence type="ECO:0000256" key="7">
    <source>
        <dbReference type="SAM" id="SignalP"/>
    </source>
</evidence>
<dbReference type="PANTHER" id="PTHR12883">
    <property type="entry name" value="ADIPOCYTE-SPECIFIC PROTEIN 4-RELATED"/>
    <property type="match status" value="1"/>
</dbReference>
<proteinExistence type="predicted"/>
<keyword evidence="2 6" id="KW-0812">Transmembrane</keyword>
<organism evidence="8 9">
    <name type="scientific">Tribonema minus</name>
    <dbReference type="NCBI Taxonomy" id="303371"/>
    <lineage>
        <taxon>Eukaryota</taxon>
        <taxon>Sar</taxon>
        <taxon>Stramenopiles</taxon>
        <taxon>Ochrophyta</taxon>
        <taxon>PX clade</taxon>
        <taxon>Xanthophyceae</taxon>
        <taxon>Tribonematales</taxon>
        <taxon>Tribonemataceae</taxon>
        <taxon>Tribonema</taxon>
    </lineage>
</organism>
<dbReference type="InterPro" id="IPR012879">
    <property type="entry name" value="CCDC47"/>
</dbReference>
<evidence type="ECO:0000256" key="5">
    <source>
        <dbReference type="SAM" id="MobiDB-lite"/>
    </source>
</evidence>
<dbReference type="PANTHER" id="PTHR12883:SF0">
    <property type="entry name" value="PAT COMPLEX SUBUNIT CCDC47"/>
    <property type="match status" value="1"/>
</dbReference>
<dbReference type="Proteomes" id="UP000664859">
    <property type="component" value="Unassembled WGS sequence"/>
</dbReference>
<evidence type="ECO:0000256" key="1">
    <source>
        <dbReference type="ARBA" id="ARBA00004167"/>
    </source>
</evidence>
<evidence type="ECO:0000313" key="8">
    <source>
        <dbReference type="EMBL" id="KAG5180183.1"/>
    </source>
</evidence>
<feature type="chain" id="PRO_5032528609" description="Coiled-coil domain-containing protein 47" evidence="7">
    <location>
        <begin position="20"/>
        <end position="404"/>
    </location>
</feature>
<dbReference type="AlphaFoldDB" id="A0A835Z0X4"/>